<dbReference type="FunFam" id="3.40.50.720:FF:000084">
    <property type="entry name" value="Short-chain dehydrogenase reductase"/>
    <property type="match status" value="1"/>
</dbReference>
<evidence type="ECO:0000256" key="1">
    <source>
        <dbReference type="ARBA" id="ARBA00006484"/>
    </source>
</evidence>
<dbReference type="InterPro" id="IPR020904">
    <property type="entry name" value="Sc_DH/Rdtase_CS"/>
</dbReference>
<dbReference type="PRINTS" id="PR00080">
    <property type="entry name" value="SDRFAMILY"/>
</dbReference>
<name>A0A0F9ILS9_9ZZZZ</name>
<dbReference type="EMBL" id="LAZR01012105">
    <property type="protein sequence ID" value="KKM41382.1"/>
    <property type="molecule type" value="Genomic_DNA"/>
</dbReference>
<feature type="non-terminal residue" evidence="2">
    <location>
        <position position="1"/>
    </location>
</feature>
<dbReference type="GO" id="GO:0016616">
    <property type="term" value="F:oxidoreductase activity, acting on the CH-OH group of donors, NAD or NADP as acceptor"/>
    <property type="evidence" value="ECO:0007669"/>
    <property type="project" value="TreeGrafter"/>
</dbReference>
<reference evidence="2" key="1">
    <citation type="journal article" date="2015" name="Nature">
        <title>Complex archaea that bridge the gap between prokaryotes and eukaryotes.</title>
        <authorList>
            <person name="Spang A."/>
            <person name="Saw J.H."/>
            <person name="Jorgensen S.L."/>
            <person name="Zaremba-Niedzwiedzka K."/>
            <person name="Martijn J."/>
            <person name="Lind A.E."/>
            <person name="van Eijk R."/>
            <person name="Schleper C."/>
            <person name="Guy L."/>
            <person name="Ettema T.J."/>
        </authorList>
    </citation>
    <scope>NUCLEOTIDE SEQUENCE</scope>
</reference>
<dbReference type="Gene3D" id="3.40.50.720">
    <property type="entry name" value="NAD(P)-binding Rossmann-like Domain"/>
    <property type="match status" value="1"/>
</dbReference>
<comment type="caution">
    <text evidence="2">The sequence shown here is derived from an EMBL/GenBank/DDBJ whole genome shotgun (WGS) entry which is preliminary data.</text>
</comment>
<dbReference type="SUPFAM" id="SSF51735">
    <property type="entry name" value="NAD(P)-binding Rossmann-fold domains"/>
    <property type="match status" value="1"/>
</dbReference>
<dbReference type="InterPro" id="IPR036291">
    <property type="entry name" value="NAD(P)-bd_dom_sf"/>
</dbReference>
<comment type="similarity">
    <text evidence="1">Belongs to the short-chain dehydrogenases/reductases (SDR) family.</text>
</comment>
<accession>A0A0F9ILS9</accession>
<dbReference type="InterPro" id="IPR002347">
    <property type="entry name" value="SDR_fam"/>
</dbReference>
<evidence type="ECO:0008006" key="3">
    <source>
        <dbReference type="Google" id="ProtNLM"/>
    </source>
</evidence>
<evidence type="ECO:0000313" key="2">
    <source>
        <dbReference type="EMBL" id="KKM41382.1"/>
    </source>
</evidence>
<dbReference type="Gene3D" id="3.40.50.1000">
    <property type="entry name" value="HAD superfamily/HAD-like"/>
    <property type="match status" value="1"/>
</dbReference>
<proteinExistence type="inferred from homology"/>
<protein>
    <recommendedName>
        <fullName evidence="3">2-deoxy-D-gluconate 3-dehydrogenase</fullName>
    </recommendedName>
</protein>
<sequence length="265" mass="29872">IKNQFKKWKVKYHKIWNRKPTADLYIDDKGIKDTDFFKIEESMKQAIVTGSEGGIGKAIVKALKEANFKVEGIDIKKKQDVCDYNILKDIINRYNRIDCLVNCAGVTFKDETSESYSREKWDKIIEINLTAPFVLSQLVFPKMKKNGGSIINITSIWAERVLENNPGYGASKGGLKILTKCLAKDWAKFNIRVNSIGLGIFKTDMTSRTCSSKKRLKRRLQTIPLNRIGKPKEVGGTVVFLATDASSYMTGADLYIDGGWIINGD</sequence>
<dbReference type="PRINTS" id="PR00081">
    <property type="entry name" value="GDHRDH"/>
</dbReference>
<dbReference type="AlphaFoldDB" id="A0A0F9ILS9"/>
<dbReference type="Pfam" id="PF13561">
    <property type="entry name" value="adh_short_C2"/>
    <property type="match status" value="1"/>
</dbReference>
<dbReference type="InterPro" id="IPR023214">
    <property type="entry name" value="HAD_sf"/>
</dbReference>
<dbReference type="PANTHER" id="PTHR42760">
    <property type="entry name" value="SHORT-CHAIN DEHYDROGENASES/REDUCTASES FAMILY MEMBER"/>
    <property type="match status" value="1"/>
</dbReference>
<organism evidence="2">
    <name type="scientific">marine sediment metagenome</name>
    <dbReference type="NCBI Taxonomy" id="412755"/>
    <lineage>
        <taxon>unclassified sequences</taxon>
        <taxon>metagenomes</taxon>
        <taxon>ecological metagenomes</taxon>
    </lineage>
</organism>
<dbReference type="PROSITE" id="PS00061">
    <property type="entry name" value="ADH_SHORT"/>
    <property type="match status" value="1"/>
</dbReference>
<gene>
    <name evidence="2" type="ORF">LCGC14_1563660</name>
</gene>